<reference evidence="5 6" key="1">
    <citation type="submission" date="2019-01" db="EMBL/GenBank/DDBJ databases">
        <title>Complete genome sequence of Cohnella hallensis HS21 isolated from Korean fir (Abies koreana) rhizospheric soil.</title>
        <authorList>
            <person name="Jiang L."/>
            <person name="Kang S.W."/>
            <person name="Kim S."/>
            <person name="Jung J."/>
            <person name="Kim C.Y."/>
            <person name="Kim D.H."/>
            <person name="Kim S.W."/>
            <person name="Lee J."/>
        </authorList>
    </citation>
    <scope>NUCLEOTIDE SEQUENCE [LARGE SCALE GENOMIC DNA]</scope>
    <source>
        <strain evidence="5 6">HS21</strain>
    </source>
</reference>
<dbReference type="KEGG" id="cohn:KCTCHS21_21880"/>
<dbReference type="SUPFAM" id="SSF46785">
    <property type="entry name" value="Winged helix' DNA-binding domain"/>
    <property type="match status" value="1"/>
</dbReference>
<feature type="domain" description="HTH arsR-type" evidence="4">
    <location>
        <begin position="8"/>
        <end position="107"/>
    </location>
</feature>
<dbReference type="OrthoDB" id="9798835at2"/>
<dbReference type="PRINTS" id="PR00778">
    <property type="entry name" value="HTHARSR"/>
</dbReference>
<dbReference type="EMBL" id="AP019400">
    <property type="protein sequence ID" value="BBI32789.1"/>
    <property type="molecule type" value="Genomic_DNA"/>
</dbReference>
<dbReference type="InterPro" id="IPR011991">
    <property type="entry name" value="ArsR-like_HTH"/>
</dbReference>
<dbReference type="PROSITE" id="PS50987">
    <property type="entry name" value="HTH_ARSR_2"/>
    <property type="match status" value="1"/>
</dbReference>
<dbReference type="AlphaFoldDB" id="A0A3T1D438"/>
<dbReference type="PANTHER" id="PTHR33154">
    <property type="entry name" value="TRANSCRIPTIONAL REGULATOR, ARSR FAMILY"/>
    <property type="match status" value="1"/>
</dbReference>
<keyword evidence="2" id="KW-0238">DNA-binding</keyword>
<dbReference type="GO" id="GO:0003677">
    <property type="term" value="F:DNA binding"/>
    <property type="evidence" value="ECO:0007669"/>
    <property type="project" value="UniProtKB-KW"/>
</dbReference>
<dbReference type="SMART" id="SM00418">
    <property type="entry name" value="HTH_ARSR"/>
    <property type="match status" value="1"/>
</dbReference>
<dbReference type="GO" id="GO:0003700">
    <property type="term" value="F:DNA-binding transcription factor activity"/>
    <property type="evidence" value="ECO:0007669"/>
    <property type="project" value="InterPro"/>
</dbReference>
<organism evidence="5 6">
    <name type="scientific">Cohnella abietis</name>
    <dbReference type="NCBI Taxonomy" id="2507935"/>
    <lineage>
        <taxon>Bacteria</taxon>
        <taxon>Bacillati</taxon>
        <taxon>Bacillota</taxon>
        <taxon>Bacilli</taxon>
        <taxon>Bacillales</taxon>
        <taxon>Paenibacillaceae</taxon>
        <taxon>Cohnella</taxon>
    </lineage>
</organism>
<sequence>MEQDTTSQITHDFKRNQDVLVAIGNETRQSILISLAQGAHNLGMRVGEIERHTHLSRPAISHHLSVLKNAGIVSVHKEGTKNYYRLNARNSMLNLRSLIDQVLLLCE</sequence>
<accession>A0A3T1D438</accession>
<evidence type="ECO:0000256" key="2">
    <source>
        <dbReference type="ARBA" id="ARBA00023125"/>
    </source>
</evidence>
<dbReference type="Pfam" id="PF01022">
    <property type="entry name" value="HTH_5"/>
    <property type="match status" value="1"/>
</dbReference>
<evidence type="ECO:0000256" key="1">
    <source>
        <dbReference type="ARBA" id="ARBA00023015"/>
    </source>
</evidence>
<evidence type="ECO:0000313" key="6">
    <source>
        <dbReference type="Proteomes" id="UP000289856"/>
    </source>
</evidence>
<dbReference type="CDD" id="cd00090">
    <property type="entry name" value="HTH_ARSR"/>
    <property type="match status" value="1"/>
</dbReference>
<evidence type="ECO:0000313" key="5">
    <source>
        <dbReference type="EMBL" id="BBI32789.1"/>
    </source>
</evidence>
<dbReference type="InterPro" id="IPR001845">
    <property type="entry name" value="HTH_ArsR_DNA-bd_dom"/>
</dbReference>
<evidence type="ECO:0000259" key="4">
    <source>
        <dbReference type="PROSITE" id="PS50987"/>
    </source>
</evidence>
<keyword evidence="1" id="KW-0805">Transcription regulation</keyword>
<dbReference type="Proteomes" id="UP000289856">
    <property type="component" value="Chromosome"/>
</dbReference>
<dbReference type="InterPro" id="IPR036388">
    <property type="entry name" value="WH-like_DNA-bd_sf"/>
</dbReference>
<dbReference type="InterPro" id="IPR051081">
    <property type="entry name" value="HTH_MetalResp_TranReg"/>
</dbReference>
<protein>
    <recommendedName>
        <fullName evidence="4">HTH arsR-type domain-containing protein</fullName>
    </recommendedName>
</protein>
<dbReference type="PANTHER" id="PTHR33154:SF33">
    <property type="entry name" value="TRANSCRIPTIONAL REPRESSOR SDPR"/>
    <property type="match status" value="1"/>
</dbReference>
<dbReference type="Gene3D" id="1.10.10.10">
    <property type="entry name" value="Winged helix-like DNA-binding domain superfamily/Winged helix DNA-binding domain"/>
    <property type="match status" value="1"/>
</dbReference>
<gene>
    <name evidence="5" type="ORF">KCTCHS21_21880</name>
</gene>
<dbReference type="RefSeq" id="WP_130607580.1">
    <property type="nucleotide sequence ID" value="NZ_AP019400.1"/>
</dbReference>
<dbReference type="NCBIfam" id="NF033788">
    <property type="entry name" value="HTH_metalloreg"/>
    <property type="match status" value="1"/>
</dbReference>
<keyword evidence="6" id="KW-1185">Reference proteome</keyword>
<proteinExistence type="predicted"/>
<dbReference type="InterPro" id="IPR036390">
    <property type="entry name" value="WH_DNA-bd_sf"/>
</dbReference>
<evidence type="ECO:0000256" key="3">
    <source>
        <dbReference type="ARBA" id="ARBA00023163"/>
    </source>
</evidence>
<keyword evidence="3" id="KW-0804">Transcription</keyword>
<name>A0A3T1D438_9BACL</name>